<proteinExistence type="predicted"/>
<dbReference type="SUPFAM" id="SSF48452">
    <property type="entry name" value="TPR-like"/>
    <property type="match status" value="1"/>
</dbReference>
<name>A0A4R4RHI6_9ACTN</name>
<dbReference type="InterPro" id="IPR009061">
    <property type="entry name" value="DNA-bd_dom_put_sf"/>
</dbReference>
<protein>
    <submittedName>
        <fullName evidence="3">MerR family transcriptional regulator</fullName>
    </submittedName>
</protein>
<sequence>MVDLARGGRPSVRDVEDTADARRLPIGQVARLAGVTPKTLRHYDRLGVLRPAAVDPATGYRWYRPEQVEQVRLVRRLREFELPLEEVRRLLALVDDGDAFRSALADHRRRIDARVTRLRGVLHTIDHALTDPEGIVMSRAAAATDAGADLHRRLGADLFNDTWRLMELEDRSPADDVLMIHQAHASAYHWLQVGTPSNVARSHWLCSRVYCVVGRSEPALFHARLVLSTCQDHGIGDWDLAFAYESLARAYAVAGDRDEARRHADQARLAAGDITTDEDRELLLSDLETIPGVEG</sequence>
<dbReference type="SMART" id="SM00422">
    <property type="entry name" value="HTH_MERR"/>
    <property type="match status" value="1"/>
</dbReference>
<reference evidence="3 4" key="1">
    <citation type="submission" date="2019-02" db="EMBL/GenBank/DDBJ databases">
        <title>Draft genome sequences of novel Actinobacteria.</title>
        <authorList>
            <person name="Sahin N."/>
            <person name="Ay H."/>
            <person name="Saygin H."/>
        </authorList>
    </citation>
    <scope>NUCLEOTIDE SEQUENCE [LARGE SCALE GENOMIC DNA]</scope>
    <source>
        <strain evidence="3 4">KC603</strain>
    </source>
</reference>
<evidence type="ECO:0000259" key="2">
    <source>
        <dbReference type="PROSITE" id="PS50937"/>
    </source>
</evidence>
<keyword evidence="4" id="KW-1185">Reference proteome</keyword>
<dbReference type="InterPro" id="IPR047057">
    <property type="entry name" value="MerR_fam"/>
</dbReference>
<accession>A0A4R4RHI6</accession>
<dbReference type="Gene3D" id="1.10.1660.10">
    <property type="match status" value="1"/>
</dbReference>
<dbReference type="GO" id="GO:0003700">
    <property type="term" value="F:DNA-binding transcription factor activity"/>
    <property type="evidence" value="ECO:0007669"/>
    <property type="project" value="InterPro"/>
</dbReference>
<dbReference type="SUPFAM" id="SSF46955">
    <property type="entry name" value="Putative DNA-binding domain"/>
    <property type="match status" value="1"/>
</dbReference>
<dbReference type="OrthoDB" id="7849865at2"/>
<evidence type="ECO:0000256" key="1">
    <source>
        <dbReference type="ARBA" id="ARBA00023125"/>
    </source>
</evidence>
<dbReference type="InterPro" id="IPR011990">
    <property type="entry name" value="TPR-like_helical_dom_sf"/>
</dbReference>
<dbReference type="PANTHER" id="PTHR30204:SF97">
    <property type="entry name" value="MERR FAMILY REGULATORY PROTEIN"/>
    <property type="match status" value="1"/>
</dbReference>
<keyword evidence="1" id="KW-0238">DNA-binding</keyword>
<dbReference type="Pfam" id="PF13411">
    <property type="entry name" value="MerR_1"/>
    <property type="match status" value="1"/>
</dbReference>
<dbReference type="PROSITE" id="PS50937">
    <property type="entry name" value="HTH_MERR_2"/>
    <property type="match status" value="1"/>
</dbReference>
<dbReference type="PANTHER" id="PTHR30204">
    <property type="entry name" value="REDOX-CYCLING DRUG-SENSING TRANSCRIPTIONAL ACTIVATOR SOXR"/>
    <property type="match status" value="1"/>
</dbReference>
<dbReference type="CDD" id="cd01107">
    <property type="entry name" value="HTH_BmrR"/>
    <property type="match status" value="1"/>
</dbReference>
<comment type="caution">
    <text evidence="3">The sequence shown here is derived from an EMBL/GenBank/DDBJ whole genome shotgun (WGS) entry which is preliminary data.</text>
</comment>
<evidence type="ECO:0000313" key="3">
    <source>
        <dbReference type="EMBL" id="TDC48941.1"/>
    </source>
</evidence>
<dbReference type="EMBL" id="SMKL01000048">
    <property type="protein sequence ID" value="TDC48941.1"/>
    <property type="molecule type" value="Genomic_DNA"/>
</dbReference>
<dbReference type="AlphaFoldDB" id="A0A4R4RHI6"/>
<dbReference type="Proteomes" id="UP000295621">
    <property type="component" value="Unassembled WGS sequence"/>
</dbReference>
<feature type="domain" description="HTH merR-type" evidence="2">
    <location>
        <begin position="23"/>
        <end position="93"/>
    </location>
</feature>
<dbReference type="PROSITE" id="PS00552">
    <property type="entry name" value="HTH_MERR_1"/>
    <property type="match status" value="1"/>
</dbReference>
<organism evidence="3 4">
    <name type="scientific">Jiangella ureilytica</name>
    <dbReference type="NCBI Taxonomy" id="2530374"/>
    <lineage>
        <taxon>Bacteria</taxon>
        <taxon>Bacillati</taxon>
        <taxon>Actinomycetota</taxon>
        <taxon>Actinomycetes</taxon>
        <taxon>Jiangellales</taxon>
        <taxon>Jiangellaceae</taxon>
        <taxon>Jiangella</taxon>
    </lineage>
</organism>
<dbReference type="GO" id="GO:0003677">
    <property type="term" value="F:DNA binding"/>
    <property type="evidence" value="ECO:0007669"/>
    <property type="project" value="UniProtKB-KW"/>
</dbReference>
<evidence type="ECO:0000313" key="4">
    <source>
        <dbReference type="Proteomes" id="UP000295621"/>
    </source>
</evidence>
<dbReference type="InterPro" id="IPR000551">
    <property type="entry name" value="MerR-type_HTH_dom"/>
</dbReference>
<gene>
    <name evidence="3" type="ORF">E1212_19630</name>
</gene>